<gene>
    <name evidence="2" type="ORF">AB0759_04385</name>
</gene>
<evidence type="ECO:0000313" key="2">
    <source>
        <dbReference type="EMBL" id="MFL9459866.1"/>
    </source>
</evidence>
<dbReference type="InterPro" id="IPR027417">
    <property type="entry name" value="P-loop_NTPase"/>
</dbReference>
<reference evidence="2 3" key="1">
    <citation type="submission" date="2024-07" db="EMBL/GenBank/DDBJ databases">
        <authorList>
            <person name="Tripathy S."/>
        </authorList>
    </citation>
    <scope>NUCLEOTIDE SEQUENCE [LARGE SCALE GENOMIC DNA]</scope>
    <source>
        <strain evidence="2 3">VB-61278_2</strain>
    </source>
</reference>
<sequence length="28" mass="2857">MSAKVVCISNLKGGVGKTTLVMALAEVH</sequence>
<proteinExistence type="predicted"/>
<dbReference type="Pfam" id="PF13614">
    <property type="entry name" value="AAA_31"/>
    <property type="match status" value="1"/>
</dbReference>
<dbReference type="Gene3D" id="3.40.50.300">
    <property type="entry name" value="P-loop containing nucleotide triphosphate hydrolases"/>
    <property type="match status" value="1"/>
</dbReference>
<evidence type="ECO:0000259" key="1">
    <source>
        <dbReference type="Pfam" id="PF13614"/>
    </source>
</evidence>
<evidence type="ECO:0000313" key="3">
    <source>
        <dbReference type="Proteomes" id="UP001628874"/>
    </source>
</evidence>
<keyword evidence="3" id="KW-1185">Reference proteome</keyword>
<accession>A0ABW8WFV8</accession>
<comment type="caution">
    <text evidence="2">The sequence shown here is derived from an EMBL/GenBank/DDBJ whole genome shotgun (WGS) entry which is preliminary data.</text>
</comment>
<protein>
    <submittedName>
        <fullName evidence="2">AAA family ATPase</fullName>
    </submittedName>
</protein>
<dbReference type="InterPro" id="IPR025669">
    <property type="entry name" value="AAA_dom"/>
</dbReference>
<feature type="domain" description="AAA" evidence="1">
    <location>
        <begin position="3"/>
        <end position="26"/>
    </location>
</feature>
<dbReference type="SUPFAM" id="SSF52540">
    <property type="entry name" value="P-loop containing nucleoside triphosphate hydrolases"/>
    <property type="match status" value="1"/>
</dbReference>
<dbReference type="Proteomes" id="UP001628874">
    <property type="component" value="Unassembled WGS sequence"/>
</dbReference>
<name>A0ABW8WFV8_9CYAN</name>
<dbReference type="RefSeq" id="WP_237266094.1">
    <property type="nucleotide sequence ID" value="NZ_JBFQGM010000001.1"/>
</dbReference>
<dbReference type="EMBL" id="JBFQGM010000001">
    <property type="protein sequence ID" value="MFL9459866.1"/>
    <property type="molecule type" value="Genomic_DNA"/>
</dbReference>
<organism evidence="2 3">
    <name type="scientific">Scytonema tolypothrichoides VB-61278_2</name>
    <dbReference type="NCBI Taxonomy" id="3232314"/>
    <lineage>
        <taxon>Bacteria</taxon>
        <taxon>Bacillati</taxon>
        <taxon>Cyanobacteriota</taxon>
        <taxon>Cyanophyceae</taxon>
        <taxon>Nostocales</taxon>
        <taxon>Scytonemataceae</taxon>
        <taxon>Scytonema</taxon>
    </lineage>
</organism>